<evidence type="ECO:0000259" key="4">
    <source>
        <dbReference type="PROSITE" id="PS50106"/>
    </source>
</evidence>
<feature type="non-terminal residue" evidence="5">
    <location>
        <position position="1"/>
    </location>
</feature>
<evidence type="ECO:0000313" key="5">
    <source>
        <dbReference type="EMBL" id="KAJ9575838.1"/>
    </source>
</evidence>
<gene>
    <name evidence="5" type="ORF">L9F63_007296</name>
</gene>
<accession>A0AAD7Z8D4</accession>
<keyword evidence="6" id="KW-1185">Reference proteome</keyword>
<evidence type="ECO:0000313" key="6">
    <source>
        <dbReference type="Proteomes" id="UP001233999"/>
    </source>
</evidence>
<feature type="region of interest" description="Disordered" evidence="3">
    <location>
        <begin position="285"/>
        <end position="320"/>
    </location>
</feature>
<proteinExistence type="predicted"/>
<dbReference type="InterPro" id="IPR036034">
    <property type="entry name" value="PDZ_sf"/>
</dbReference>
<dbReference type="Proteomes" id="UP001233999">
    <property type="component" value="Unassembled WGS sequence"/>
</dbReference>
<feature type="region of interest" description="Disordered" evidence="3">
    <location>
        <begin position="236"/>
        <end position="263"/>
    </location>
</feature>
<protein>
    <recommendedName>
        <fullName evidence="4">PDZ domain-containing protein</fullName>
    </recommendedName>
</protein>
<reference evidence="5" key="1">
    <citation type="journal article" date="2023" name="IScience">
        <title>Live-bearing cockroach genome reveals convergent evolutionary mechanisms linked to viviparity in insects and beyond.</title>
        <authorList>
            <person name="Fouks B."/>
            <person name="Harrison M.C."/>
            <person name="Mikhailova A.A."/>
            <person name="Marchal E."/>
            <person name="English S."/>
            <person name="Carruthers M."/>
            <person name="Jennings E.C."/>
            <person name="Chiamaka E.L."/>
            <person name="Frigard R.A."/>
            <person name="Pippel M."/>
            <person name="Attardo G.M."/>
            <person name="Benoit J.B."/>
            <person name="Bornberg-Bauer E."/>
            <person name="Tobe S.S."/>
        </authorList>
    </citation>
    <scope>NUCLEOTIDE SEQUENCE</scope>
    <source>
        <strain evidence="5">Stay&amp;Tobe</strain>
    </source>
</reference>
<dbReference type="SUPFAM" id="SSF50156">
    <property type="entry name" value="PDZ domain-like"/>
    <property type="match status" value="1"/>
</dbReference>
<dbReference type="CDD" id="cd06713">
    <property type="entry name" value="PDZ_tamalin_CYTIP-like"/>
    <property type="match status" value="1"/>
</dbReference>
<feature type="domain" description="PDZ" evidence="4">
    <location>
        <begin position="36"/>
        <end position="117"/>
    </location>
</feature>
<feature type="compositionally biased region" description="Polar residues" evidence="3">
    <location>
        <begin position="391"/>
        <end position="408"/>
    </location>
</feature>
<dbReference type="PANTHER" id="PTHR15963:SF5">
    <property type="entry name" value="SHORT SPINDLE 6, ISOFORM A"/>
    <property type="match status" value="1"/>
</dbReference>
<feature type="compositionally biased region" description="Basic residues" evidence="3">
    <location>
        <begin position="358"/>
        <end position="375"/>
    </location>
</feature>
<keyword evidence="2" id="KW-0963">Cytoplasm</keyword>
<dbReference type="PANTHER" id="PTHR15963">
    <property type="entry name" value="GENERAL RECEPTOR FOR PHOSPHOINOSITIDES 1-ASSOCIATED SCAFFOLD PROTEIN-RELATED"/>
    <property type="match status" value="1"/>
</dbReference>
<feature type="region of interest" description="Disordered" evidence="3">
    <location>
        <begin position="357"/>
        <end position="410"/>
    </location>
</feature>
<feature type="compositionally biased region" description="Low complexity" evidence="3">
    <location>
        <begin position="243"/>
        <end position="252"/>
    </location>
</feature>
<dbReference type="EMBL" id="JASPKZ010009819">
    <property type="protein sequence ID" value="KAJ9575838.1"/>
    <property type="molecule type" value="Genomic_DNA"/>
</dbReference>
<dbReference type="Pfam" id="PF00595">
    <property type="entry name" value="PDZ"/>
    <property type="match status" value="1"/>
</dbReference>
<comment type="caution">
    <text evidence="5">The sequence shown here is derived from an EMBL/GenBank/DDBJ whole genome shotgun (WGS) entry which is preliminary data.</text>
</comment>
<evidence type="ECO:0000256" key="2">
    <source>
        <dbReference type="ARBA" id="ARBA00022490"/>
    </source>
</evidence>
<evidence type="ECO:0000256" key="1">
    <source>
        <dbReference type="ARBA" id="ARBA00004496"/>
    </source>
</evidence>
<dbReference type="AlphaFoldDB" id="A0AAD7Z8D4"/>
<dbReference type="SMART" id="SM00228">
    <property type="entry name" value="PDZ"/>
    <property type="match status" value="1"/>
</dbReference>
<comment type="subcellular location">
    <subcellularLocation>
        <location evidence="1">Cytoplasm</location>
    </subcellularLocation>
</comment>
<sequence length="530" mass="59136">QNKSAFVDLYRSQILERVKPDRVTASKPEEDRRRRTIIVEKKNGSFGFTLQNEQEIEMITYVDYVDYDGAAFRAGMREGDVILSINGHDMEKADHKTLVNFIKNCDSRMRMVVLFEDCVRKVELHMRYIQLQRVLQGKMVELERLCLRERELLQGKWKTHSLPARKKATASTSTDATTPTQTEGTDYNYCRPTVSTEDVARVQHQPQTQQLLLAYQYLDPRYRAYMLQPSTSSSGEYFVSWPSSSHSSQQQHSRNDTSNHHQHMIMKQCEAPTRHSASKGYHQTNGVAAAGAGGSNKSSKSSSNNKNQQQQQQQQQQQTSHSHHLCNPCVQASNQDSSSLEAYDLASPCCDPHCVPSARRRSRHHKEHRNGHKSSSKNQSDSKGWKEKSSRASSQPAVHPSSSNTVQAPQPRAHRYFNFGTGLVSQCSLHSCTSSELSCTMPGGAGGESSAASYTTSLSTDTLYWDPPCDGTVATRNHSTKSTKPAKSWDNLTTKAFGGYGFGYGYLDTTSTKGGGSSKGSHSRTHSTKM</sequence>
<name>A0AAD7Z8D4_DIPPU</name>
<feature type="region of interest" description="Disordered" evidence="3">
    <location>
        <begin position="163"/>
        <end position="188"/>
    </location>
</feature>
<feature type="compositionally biased region" description="Low complexity" evidence="3">
    <location>
        <begin position="295"/>
        <end position="318"/>
    </location>
</feature>
<dbReference type="InterPro" id="IPR052122">
    <property type="entry name" value="Intracell_Traff_Signaling_Reg"/>
</dbReference>
<feature type="compositionally biased region" description="Low complexity" evidence="3">
    <location>
        <begin position="169"/>
        <end position="182"/>
    </location>
</feature>
<feature type="non-terminal residue" evidence="5">
    <location>
        <position position="530"/>
    </location>
</feature>
<dbReference type="GO" id="GO:0005737">
    <property type="term" value="C:cytoplasm"/>
    <property type="evidence" value="ECO:0007669"/>
    <property type="project" value="UniProtKB-SubCell"/>
</dbReference>
<organism evidence="5 6">
    <name type="scientific">Diploptera punctata</name>
    <name type="common">Pacific beetle cockroach</name>
    <dbReference type="NCBI Taxonomy" id="6984"/>
    <lineage>
        <taxon>Eukaryota</taxon>
        <taxon>Metazoa</taxon>
        <taxon>Ecdysozoa</taxon>
        <taxon>Arthropoda</taxon>
        <taxon>Hexapoda</taxon>
        <taxon>Insecta</taxon>
        <taxon>Pterygota</taxon>
        <taxon>Neoptera</taxon>
        <taxon>Polyneoptera</taxon>
        <taxon>Dictyoptera</taxon>
        <taxon>Blattodea</taxon>
        <taxon>Blaberoidea</taxon>
        <taxon>Blaberidae</taxon>
        <taxon>Diplopterinae</taxon>
        <taxon>Diploptera</taxon>
    </lineage>
</organism>
<reference evidence="5" key="2">
    <citation type="submission" date="2023-05" db="EMBL/GenBank/DDBJ databases">
        <authorList>
            <person name="Fouks B."/>
        </authorList>
    </citation>
    <scope>NUCLEOTIDE SEQUENCE</scope>
    <source>
        <strain evidence="5">Stay&amp;Tobe</strain>
        <tissue evidence="5">Testes</tissue>
    </source>
</reference>
<evidence type="ECO:0000256" key="3">
    <source>
        <dbReference type="SAM" id="MobiDB-lite"/>
    </source>
</evidence>
<dbReference type="PROSITE" id="PS50106">
    <property type="entry name" value="PDZ"/>
    <property type="match status" value="1"/>
</dbReference>
<dbReference type="InterPro" id="IPR001478">
    <property type="entry name" value="PDZ"/>
</dbReference>
<dbReference type="Gene3D" id="2.30.42.10">
    <property type="match status" value="1"/>
</dbReference>